<reference evidence="1" key="1">
    <citation type="submission" date="2014-09" db="EMBL/GenBank/DDBJ databases">
        <authorList>
            <person name="Magalhaes I.L.F."/>
            <person name="Oliveira U."/>
            <person name="Santos F.R."/>
            <person name="Vidigal T.H.D.A."/>
            <person name="Brescovit A.D."/>
            <person name="Santos A.J."/>
        </authorList>
    </citation>
    <scope>NUCLEOTIDE SEQUENCE</scope>
    <source>
        <tissue evidence="1">Shoot tissue taken approximately 20 cm above the soil surface</tissue>
    </source>
</reference>
<reference evidence="1" key="2">
    <citation type="journal article" date="2015" name="Data Brief">
        <title>Shoot transcriptome of the giant reed, Arundo donax.</title>
        <authorList>
            <person name="Barrero R.A."/>
            <person name="Guerrero F.D."/>
            <person name="Moolhuijzen P."/>
            <person name="Goolsby J.A."/>
            <person name="Tidwell J."/>
            <person name="Bellgard S.E."/>
            <person name="Bellgard M.I."/>
        </authorList>
    </citation>
    <scope>NUCLEOTIDE SEQUENCE</scope>
    <source>
        <tissue evidence="1">Shoot tissue taken approximately 20 cm above the soil surface</tissue>
    </source>
</reference>
<evidence type="ECO:0000313" key="1">
    <source>
        <dbReference type="EMBL" id="JAE00860.1"/>
    </source>
</evidence>
<protein>
    <submittedName>
        <fullName evidence="1">Uncharacterized protein</fullName>
    </submittedName>
</protein>
<dbReference type="AlphaFoldDB" id="A0A0A9EJC2"/>
<accession>A0A0A9EJC2</accession>
<organism evidence="1">
    <name type="scientific">Arundo donax</name>
    <name type="common">Giant reed</name>
    <name type="synonym">Donax arundinaceus</name>
    <dbReference type="NCBI Taxonomy" id="35708"/>
    <lineage>
        <taxon>Eukaryota</taxon>
        <taxon>Viridiplantae</taxon>
        <taxon>Streptophyta</taxon>
        <taxon>Embryophyta</taxon>
        <taxon>Tracheophyta</taxon>
        <taxon>Spermatophyta</taxon>
        <taxon>Magnoliopsida</taxon>
        <taxon>Liliopsida</taxon>
        <taxon>Poales</taxon>
        <taxon>Poaceae</taxon>
        <taxon>PACMAD clade</taxon>
        <taxon>Arundinoideae</taxon>
        <taxon>Arundineae</taxon>
        <taxon>Arundo</taxon>
    </lineage>
</organism>
<dbReference type="EMBL" id="GBRH01197036">
    <property type="protein sequence ID" value="JAE00860.1"/>
    <property type="molecule type" value="Transcribed_RNA"/>
</dbReference>
<sequence>MGFISSLPQLVWDRKTLLLLQIFVWLDLSGLESHQLKLQKLDWSRW</sequence>
<proteinExistence type="predicted"/>
<name>A0A0A9EJC2_ARUDO</name>